<evidence type="ECO:0000313" key="2">
    <source>
        <dbReference type="Proteomes" id="UP001152888"/>
    </source>
</evidence>
<dbReference type="PANTHER" id="PTHR45913:SF19">
    <property type="entry name" value="LOW QUALITY PROTEIN: ZINC FINGER BED DOMAIN-CONTAINING PROTEIN 5-LIKE"/>
    <property type="match status" value="1"/>
</dbReference>
<dbReference type="EMBL" id="CAKOFQ010007244">
    <property type="protein sequence ID" value="CAH1995934.1"/>
    <property type="molecule type" value="Genomic_DNA"/>
</dbReference>
<gene>
    <name evidence="1" type="ORF">ACAOBT_LOCUS22928</name>
</gene>
<evidence type="ECO:0008006" key="3">
    <source>
        <dbReference type="Google" id="ProtNLM"/>
    </source>
</evidence>
<comment type="caution">
    <text evidence="1">The sequence shown here is derived from an EMBL/GenBank/DDBJ whole genome shotgun (WGS) entry which is preliminary data.</text>
</comment>
<name>A0A9P0PRC9_ACAOB</name>
<proteinExistence type="predicted"/>
<protein>
    <recommendedName>
        <fullName evidence="3">DUF4371 domain-containing protein</fullName>
    </recommendedName>
</protein>
<dbReference type="AlphaFoldDB" id="A0A9P0PRC9"/>
<dbReference type="PANTHER" id="PTHR45913">
    <property type="entry name" value="EPM2A-INTERACTING PROTEIN 1"/>
    <property type="match status" value="1"/>
</dbReference>
<reference evidence="1" key="1">
    <citation type="submission" date="2022-03" db="EMBL/GenBank/DDBJ databases">
        <authorList>
            <person name="Sayadi A."/>
        </authorList>
    </citation>
    <scope>NUCLEOTIDE SEQUENCE</scope>
</reference>
<evidence type="ECO:0000313" key="1">
    <source>
        <dbReference type="EMBL" id="CAH1995934.1"/>
    </source>
</evidence>
<keyword evidence="2" id="KW-1185">Reference proteome</keyword>
<dbReference type="OrthoDB" id="6580598at2759"/>
<sequence>MNREVITQHLKASFEIAFMIAKQRKPHTIGEELLKPCVLKPSQIILGEDAEQKMNCDESTDIVNCAQLIVYVRYIGGDIIQGEILYSQSLTAGTKSEDIFNSISNFVEESDLDWKKLIGLCTDGAPAMIVSFGFQNIASEIMPDFGLGYKDCKLHQEQRLEPSRRLFTLLCGDLDSDLQSPSVPYRSTLAVQRQHVGSPL</sequence>
<organism evidence="1 2">
    <name type="scientific">Acanthoscelides obtectus</name>
    <name type="common">Bean weevil</name>
    <name type="synonym">Bruchus obtectus</name>
    <dbReference type="NCBI Taxonomy" id="200917"/>
    <lineage>
        <taxon>Eukaryota</taxon>
        <taxon>Metazoa</taxon>
        <taxon>Ecdysozoa</taxon>
        <taxon>Arthropoda</taxon>
        <taxon>Hexapoda</taxon>
        <taxon>Insecta</taxon>
        <taxon>Pterygota</taxon>
        <taxon>Neoptera</taxon>
        <taxon>Endopterygota</taxon>
        <taxon>Coleoptera</taxon>
        <taxon>Polyphaga</taxon>
        <taxon>Cucujiformia</taxon>
        <taxon>Chrysomeloidea</taxon>
        <taxon>Chrysomelidae</taxon>
        <taxon>Bruchinae</taxon>
        <taxon>Bruchini</taxon>
        <taxon>Acanthoscelides</taxon>
    </lineage>
</organism>
<accession>A0A9P0PRC9</accession>
<dbReference type="Proteomes" id="UP001152888">
    <property type="component" value="Unassembled WGS sequence"/>
</dbReference>